<reference evidence="1 2" key="1">
    <citation type="journal article" date="2019" name="Nat. Ecol. Evol.">
        <title>Megaphylogeny resolves global patterns of mushroom evolution.</title>
        <authorList>
            <person name="Varga T."/>
            <person name="Krizsan K."/>
            <person name="Foldi C."/>
            <person name="Dima B."/>
            <person name="Sanchez-Garcia M."/>
            <person name="Sanchez-Ramirez S."/>
            <person name="Szollosi G.J."/>
            <person name="Szarkandi J.G."/>
            <person name="Papp V."/>
            <person name="Albert L."/>
            <person name="Andreopoulos W."/>
            <person name="Angelini C."/>
            <person name="Antonin V."/>
            <person name="Barry K.W."/>
            <person name="Bougher N.L."/>
            <person name="Buchanan P."/>
            <person name="Buyck B."/>
            <person name="Bense V."/>
            <person name="Catcheside P."/>
            <person name="Chovatia M."/>
            <person name="Cooper J."/>
            <person name="Damon W."/>
            <person name="Desjardin D."/>
            <person name="Finy P."/>
            <person name="Geml J."/>
            <person name="Haridas S."/>
            <person name="Hughes K."/>
            <person name="Justo A."/>
            <person name="Karasinski D."/>
            <person name="Kautmanova I."/>
            <person name="Kiss B."/>
            <person name="Kocsube S."/>
            <person name="Kotiranta H."/>
            <person name="LaButti K.M."/>
            <person name="Lechner B.E."/>
            <person name="Liimatainen K."/>
            <person name="Lipzen A."/>
            <person name="Lukacs Z."/>
            <person name="Mihaltcheva S."/>
            <person name="Morgado L.N."/>
            <person name="Niskanen T."/>
            <person name="Noordeloos M.E."/>
            <person name="Ohm R.A."/>
            <person name="Ortiz-Santana B."/>
            <person name="Ovrebo C."/>
            <person name="Racz N."/>
            <person name="Riley R."/>
            <person name="Savchenko A."/>
            <person name="Shiryaev A."/>
            <person name="Soop K."/>
            <person name="Spirin V."/>
            <person name="Szebenyi C."/>
            <person name="Tomsovsky M."/>
            <person name="Tulloss R.E."/>
            <person name="Uehling J."/>
            <person name="Grigoriev I.V."/>
            <person name="Vagvolgyi C."/>
            <person name="Papp T."/>
            <person name="Martin F.M."/>
            <person name="Miettinen O."/>
            <person name="Hibbett D.S."/>
            <person name="Nagy L.G."/>
        </authorList>
    </citation>
    <scope>NUCLEOTIDE SEQUENCE [LARGE SCALE GENOMIC DNA]</scope>
    <source>
        <strain evidence="1 2">CBS 309.79</strain>
    </source>
</reference>
<organism evidence="1 2">
    <name type="scientific">Pterulicium gracile</name>
    <dbReference type="NCBI Taxonomy" id="1884261"/>
    <lineage>
        <taxon>Eukaryota</taxon>
        <taxon>Fungi</taxon>
        <taxon>Dikarya</taxon>
        <taxon>Basidiomycota</taxon>
        <taxon>Agaricomycotina</taxon>
        <taxon>Agaricomycetes</taxon>
        <taxon>Agaricomycetidae</taxon>
        <taxon>Agaricales</taxon>
        <taxon>Pleurotineae</taxon>
        <taxon>Pterulaceae</taxon>
        <taxon>Pterulicium</taxon>
    </lineage>
</organism>
<keyword evidence="2" id="KW-1185">Reference proteome</keyword>
<dbReference type="AlphaFoldDB" id="A0A5C3QEI6"/>
<accession>A0A5C3QEI6</accession>
<proteinExistence type="predicted"/>
<sequence>MLAMLPSFRFHIPFHRPHRPRRFVPDVELVESAAGRLPPEIWCRIASMLAPAEVEWLALLNRVFLDIAMGRQYRAVFVDVSLCNRCHASAGDVRRYDATRPPSLEEFKKRALRLVLKDRAVCKCLEKKLSRTFRLRMECRSSLRLPVVKHLLKGRPYRPKNLDLLTELVALPRLHELSLDLSRSRRRVRDENDEVGAMMDPCYAAKYALLSRITLGSALAGGSELCT</sequence>
<evidence type="ECO:0000313" key="1">
    <source>
        <dbReference type="EMBL" id="TFK99509.1"/>
    </source>
</evidence>
<evidence type="ECO:0008006" key="3">
    <source>
        <dbReference type="Google" id="ProtNLM"/>
    </source>
</evidence>
<protein>
    <recommendedName>
        <fullName evidence="3">F-box domain-containing protein</fullName>
    </recommendedName>
</protein>
<evidence type="ECO:0000313" key="2">
    <source>
        <dbReference type="Proteomes" id="UP000305067"/>
    </source>
</evidence>
<gene>
    <name evidence="1" type="ORF">BDV98DRAFT_170629</name>
</gene>
<dbReference type="EMBL" id="ML178833">
    <property type="protein sequence ID" value="TFK99509.1"/>
    <property type="molecule type" value="Genomic_DNA"/>
</dbReference>
<name>A0A5C3QEI6_9AGAR</name>
<dbReference type="Proteomes" id="UP000305067">
    <property type="component" value="Unassembled WGS sequence"/>
</dbReference>